<dbReference type="PANTHER" id="PTHR43194:SF2">
    <property type="entry name" value="PEROXISOMAL MEMBRANE PROTEIN LPX1"/>
    <property type="match status" value="1"/>
</dbReference>
<keyword evidence="2" id="KW-0614">Plasmid</keyword>
<sequence>MKTNELFQEEDMAWVNEQRIAYTLTTAGKARHANATTFLMIHGAMMNSLATAELAKDLAVEYPTGIVCQVDLPGHGNSIGEPLQSISDIAIVVKLFITDMTSKGLFTENLVLVGHSMGGSICMQLMLDGVKAKQLILLSSAPEWKSLIPLSEIPYLQGVIQDTFEHMMMEDFKINITPEEQSKLNTQIPKMMASSQACIYDLQAMVKFALKEHIVGIKVPVLVVYGDNDSTATLENQNFMINTFTNVTNTKIAGATHTTVIRNVMDVVKAIRQFFEQ</sequence>
<dbReference type="AlphaFoldDB" id="E3EKX9"/>
<dbReference type="KEGG" id="ppm:PPSC2_25545"/>
<geneLocation type="plasmid" evidence="2 3">
    <name>pSC2</name>
</geneLocation>
<dbReference type="PANTHER" id="PTHR43194">
    <property type="entry name" value="HYDROLASE ALPHA/BETA FOLD FAMILY"/>
    <property type="match status" value="1"/>
</dbReference>
<name>E3EKX9_PAEPS</name>
<dbReference type="InterPro" id="IPR000073">
    <property type="entry name" value="AB_hydrolase_1"/>
</dbReference>
<evidence type="ECO:0000313" key="3">
    <source>
        <dbReference type="Proteomes" id="UP000006868"/>
    </source>
</evidence>
<dbReference type="OrthoDB" id="9776853at2"/>
<dbReference type="Gene3D" id="3.40.50.1820">
    <property type="entry name" value="alpha/beta hydrolase"/>
    <property type="match status" value="1"/>
</dbReference>
<dbReference type="PRINTS" id="PR00111">
    <property type="entry name" value="ABHYDROLASE"/>
</dbReference>
<dbReference type="InterPro" id="IPR022742">
    <property type="entry name" value="Hydrolase_4"/>
</dbReference>
<proteinExistence type="predicted"/>
<dbReference type="RefSeq" id="WP_013386298.1">
    <property type="nucleotide sequence ID" value="NC_014628.2"/>
</dbReference>
<organism evidence="2 3">
    <name type="scientific">Paenibacillus polymyxa (strain SC2)</name>
    <name type="common">Bacillus polymyxa</name>
    <dbReference type="NCBI Taxonomy" id="886882"/>
    <lineage>
        <taxon>Bacteria</taxon>
        <taxon>Bacillati</taxon>
        <taxon>Bacillota</taxon>
        <taxon>Bacilli</taxon>
        <taxon>Bacillales</taxon>
        <taxon>Paenibacillaceae</taxon>
        <taxon>Paenibacillus</taxon>
    </lineage>
</organism>
<evidence type="ECO:0000259" key="1">
    <source>
        <dbReference type="Pfam" id="PF12146"/>
    </source>
</evidence>
<protein>
    <recommendedName>
        <fullName evidence="1">Serine aminopeptidase S33 domain-containing protein</fullName>
    </recommendedName>
</protein>
<dbReference type="HOGENOM" id="CLU_1004159_0_0_9"/>
<evidence type="ECO:0000313" key="2">
    <source>
        <dbReference type="EMBL" id="ADO59884.1"/>
    </source>
</evidence>
<feature type="domain" description="Serine aminopeptidase S33" evidence="1">
    <location>
        <begin position="37"/>
        <end position="259"/>
    </location>
</feature>
<dbReference type="InterPro" id="IPR029058">
    <property type="entry name" value="AB_hydrolase_fold"/>
</dbReference>
<dbReference type="Pfam" id="PF12146">
    <property type="entry name" value="Hydrolase_4"/>
    <property type="match status" value="1"/>
</dbReference>
<accession>E3EKX9</accession>
<reference evidence="2 3" key="1">
    <citation type="journal article" date="2011" name="J. Bacteriol.">
        <title>Complete genome sequence of Paenibacillus polymyxa SC2, a strain of plant growth-promoting Rhizobacterium with broad-spectrum antimicrobial activity.</title>
        <authorList>
            <person name="Ma M."/>
            <person name="Wang C."/>
            <person name="Ding Y."/>
            <person name="Li L."/>
            <person name="Shen D."/>
            <person name="Jiang X."/>
            <person name="Guan D."/>
            <person name="Cao F."/>
            <person name="Chen H."/>
            <person name="Feng R."/>
            <person name="Wang X."/>
            <person name="Ge Y."/>
            <person name="Yao L."/>
            <person name="Bing X."/>
            <person name="Yang X."/>
            <person name="Li J."/>
            <person name="Du B."/>
        </authorList>
    </citation>
    <scope>NUCLEOTIDE SEQUENCE [LARGE SCALE GENOMIC DNA]</scope>
    <source>
        <strain evidence="2 3">SC2</strain>
        <plasmid evidence="3">pSC2</plasmid>
    </source>
</reference>
<dbReference type="SUPFAM" id="SSF53474">
    <property type="entry name" value="alpha/beta-Hydrolases"/>
    <property type="match status" value="1"/>
</dbReference>
<dbReference type="eggNOG" id="COG2267">
    <property type="taxonomic scope" value="Bacteria"/>
</dbReference>
<dbReference type="InterPro" id="IPR050228">
    <property type="entry name" value="Carboxylesterase_BioH"/>
</dbReference>
<dbReference type="Proteomes" id="UP000006868">
    <property type="component" value="Plasmid pSC2"/>
</dbReference>
<dbReference type="PATRIC" id="fig|886882.15.peg.5415"/>
<dbReference type="EMBL" id="CP002214">
    <property type="protein sequence ID" value="ADO59884.1"/>
    <property type="molecule type" value="Genomic_DNA"/>
</dbReference>
<gene>
    <name evidence="2" type="ORF">PPSC2_25545</name>
</gene>